<keyword evidence="3" id="KW-1185">Reference proteome</keyword>
<evidence type="ECO:0008006" key="4">
    <source>
        <dbReference type="Google" id="ProtNLM"/>
    </source>
</evidence>
<evidence type="ECO:0000313" key="3">
    <source>
        <dbReference type="Proteomes" id="UP000198948"/>
    </source>
</evidence>
<protein>
    <recommendedName>
        <fullName evidence="4">DUF5057 domain-containing protein</fullName>
    </recommendedName>
</protein>
<organism evidence="2 3">
    <name type="scientific">Isobaculum melis</name>
    <dbReference type="NCBI Taxonomy" id="142588"/>
    <lineage>
        <taxon>Bacteria</taxon>
        <taxon>Bacillati</taxon>
        <taxon>Bacillota</taxon>
        <taxon>Bacilli</taxon>
        <taxon>Lactobacillales</taxon>
        <taxon>Carnobacteriaceae</taxon>
        <taxon>Isobaculum</taxon>
    </lineage>
</organism>
<gene>
    <name evidence="2" type="ORF">SAMN04488559_11736</name>
</gene>
<evidence type="ECO:0000256" key="1">
    <source>
        <dbReference type="SAM" id="SignalP"/>
    </source>
</evidence>
<dbReference type="AlphaFoldDB" id="A0A1H9TWR3"/>
<dbReference type="EMBL" id="FOHA01000017">
    <property type="protein sequence ID" value="SES01566.1"/>
    <property type="molecule type" value="Genomic_DNA"/>
</dbReference>
<reference evidence="2 3" key="1">
    <citation type="submission" date="2016-10" db="EMBL/GenBank/DDBJ databases">
        <authorList>
            <person name="de Groot N.N."/>
        </authorList>
    </citation>
    <scope>NUCLEOTIDE SEQUENCE [LARGE SCALE GENOMIC DNA]</scope>
    <source>
        <strain evidence="2 3">DSM 13760</strain>
    </source>
</reference>
<name>A0A1H9TWR3_9LACT</name>
<dbReference type="OrthoDB" id="2187056at2"/>
<keyword evidence="1" id="KW-0732">Signal</keyword>
<dbReference type="STRING" id="142588.SAMN04488559_11736"/>
<accession>A0A1H9TWR3</accession>
<feature type="chain" id="PRO_5011548718" description="DUF5057 domain-containing protein" evidence="1">
    <location>
        <begin position="31"/>
        <end position="690"/>
    </location>
</feature>
<dbReference type="RefSeq" id="WP_092653448.1">
    <property type="nucleotide sequence ID" value="NZ_FOHA01000017.1"/>
</dbReference>
<dbReference type="Proteomes" id="UP000198948">
    <property type="component" value="Unassembled WGS sequence"/>
</dbReference>
<sequence length="690" mass="77562">MKKLKSFNKLKILLLILPLFIIYKGTQTQAATTITTGSFALNVQNKKDPTDKAYAELKWDTVPDAVGYTLWQKEDGQVDFEQKSTNYEKPIKVLNIYPDIPNSNTLKTWMETNGYGMKLIEVTPVTMTAFNANPDQYLLDSNKEYVHDVLMFGSWNVNNYLDMNQKSADAVRKYLDTGRGALFGHDTISGSSGYYSGFGAPHPWFNKFAEDVGVTLVENNPQQSNFVSHGIGGASVKIKNNGYMMKYPHLLKEEITYTIPPTHTFGQLGKGKVWMEFVQPGLFWGPPFADARGTNNFYLVTNNNAGMIMTGHSEGKATPNEQQIIANTLFNLAQFTKDTYASDRSVEDKKAPKQATFSEASTSTVPNTIIDIAAEDEGTTYQWYVEASIKTGNQFSDTMEEKIVSGTKGFIHVIDEAPTTAITPTKDTNGLVVLTLDSPTPQIQFNGLTDGEKWLHIRAVDYSGNVGPIRHIQLKDLMETFRITESYQDETGTVLAPNTFTDIKKGSNYTKIAPTMLPNNWKILGNKTADQYQVGSISMIATIQKNEKVVFIYRKSTVSLHLRQVILSANEELVIPSEGYFNAIYKDLKLNVAGISSDNLNEAYQEIILAMEKGAPYQYQVQPIIPEYYQYEGYSVSNELAIHSPENRILGAYPTLDYTNEKDFWLTIYLKPSTRTLSPYSWDYQIEHLQ</sequence>
<feature type="signal peptide" evidence="1">
    <location>
        <begin position="1"/>
        <end position="30"/>
    </location>
</feature>
<evidence type="ECO:0000313" key="2">
    <source>
        <dbReference type="EMBL" id="SES01566.1"/>
    </source>
</evidence>
<proteinExistence type="predicted"/>